<sequence length="296" mass="34102">SLSPPVSLSYFVFPTKPASSVALVAFASSSKNPNSLFKFVSFVHILPVYSPPFTINQSAHIGLNLNTKQRKKNNVVQNRPPSEHLRPPLERSIQRIKRPTNPKRERKAARDPSWRCGRHAKVLSRSRDSRPRRHGAIPILPPKPLGSPSLLRQALRAPRSVERYGGFLVRLHAGVRVQHGDAHLLHPHQRYQADMVLLRHRPALSGRHDGRYQPARNGGSYRRLVQIRRLECRADRGSGQRCGFRGVEFDFRGRKRRRKWKWWEFRYWSCPRRRERTSCLEGVGRCGWWDCGVAGA</sequence>
<proteinExistence type="predicted"/>
<organism evidence="2 3">
    <name type="scientific">Tuber aestivum</name>
    <name type="common">summer truffle</name>
    <dbReference type="NCBI Taxonomy" id="59557"/>
    <lineage>
        <taxon>Eukaryota</taxon>
        <taxon>Fungi</taxon>
        <taxon>Dikarya</taxon>
        <taxon>Ascomycota</taxon>
        <taxon>Pezizomycotina</taxon>
        <taxon>Pezizomycetes</taxon>
        <taxon>Pezizales</taxon>
        <taxon>Tuberaceae</taxon>
        <taxon>Tuber</taxon>
    </lineage>
</organism>
<evidence type="ECO:0000313" key="3">
    <source>
        <dbReference type="Proteomes" id="UP001412239"/>
    </source>
</evidence>
<feature type="non-terminal residue" evidence="2">
    <location>
        <position position="296"/>
    </location>
</feature>
<dbReference type="Proteomes" id="UP001412239">
    <property type="component" value="Unassembled WGS sequence"/>
</dbReference>
<feature type="non-terminal residue" evidence="2">
    <location>
        <position position="1"/>
    </location>
</feature>
<evidence type="ECO:0000313" key="2">
    <source>
        <dbReference type="EMBL" id="CUS06645.1"/>
    </source>
</evidence>
<name>A0A292PJ17_9PEZI</name>
<feature type="region of interest" description="Disordered" evidence="1">
    <location>
        <begin position="70"/>
        <end position="144"/>
    </location>
</feature>
<accession>A0A292PJ17</accession>
<feature type="compositionally biased region" description="Basic and acidic residues" evidence="1">
    <location>
        <begin position="81"/>
        <end position="93"/>
    </location>
</feature>
<evidence type="ECO:0000256" key="1">
    <source>
        <dbReference type="SAM" id="MobiDB-lite"/>
    </source>
</evidence>
<dbReference type="AlphaFoldDB" id="A0A292PJ17"/>
<reference evidence="2" key="1">
    <citation type="submission" date="2015-10" db="EMBL/GenBank/DDBJ databases">
        <authorList>
            <person name="Regsiter A."/>
            <person name="william w."/>
        </authorList>
    </citation>
    <scope>NUCLEOTIDE SEQUENCE</scope>
    <source>
        <strain evidence="2">Montdore</strain>
    </source>
</reference>
<feature type="compositionally biased region" description="Basic residues" evidence="1">
    <location>
        <begin position="94"/>
        <end position="107"/>
    </location>
</feature>
<dbReference type="EMBL" id="LN892453">
    <property type="protein sequence ID" value="CUS06645.1"/>
    <property type="molecule type" value="Genomic_DNA"/>
</dbReference>
<gene>
    <name evidence="2" type="ORF">GSTUAT00009299001</name>
</gene>
<keyword evidence="3" id="KW-1185">Reference proteome</keyword>
<feature type="compositionally biased region" description="Basic residues" evidence="1">
    <location>
        <begin position="116"/>
        <end position="135"/>
    </location>
</feature>
<protein>
    <submittedName>
        <fullName evidence="2">Uncharacterized protein</fullName>
    </submittedName>
</protein>